<keyword evidence="1" id="KW-0812">Transmembrane</keyword>
<feature type="transmembrane region" description="Helical" evidence="1">
    <location>
        <begin position="36"/>
        <end position="59"/>
    </location>
</feature>
<feature type="transmembrane region" description="Helical" evidence="1">
    <location>
        <begin position="65"/>
        <end position="87"/>
    </location>
</feature>
<evidence type="ECO:0000256" key="1">
    <source>
        <dbReference type="SAM" id="Phobius"/>
    </source>
</evidence>
<name>A0A5Y5LWJ6_CAMJU</name>
<feature type="transmembrane region" description="Helical" evidence="1">
    <location>
        <begin position="6"/>
        <end position="29"/>
    </location>
</feature>
<gene>
    <name evidence="3" type="ORF">FRM11_07545</name>
</gene>
<dbReference type="Pfam" id="PF08019">
    <property type="entry name" value="EptA_B_N"/>
    <property type="match status" value="1"/>
</dbReference>
<keyword evidence="1" id="KW-1133">Transmembrane helix</keyword>
<evidence type="ECO:0000259" key="2">
    <source>
        <dbReference type="Pfam" id="PF08019"/>
    </source>
</evidence>
<organism evidence="3">
    <name type="scientific">Campylobacter jejuni</name>
    <dbReference type="NCBI Taxonomy" id="197"/>
    <lineage>
        <taxon>Bacteria</taxon>
        <taxon>Pseudomonadati</taxon>
        <taxon>Campylobacterota</taxon>
        <taxon>Epsilonproteobacteria</taxon>
        <taxon>Campylobacterales</taxon>
        <taxon>Campylobacteraceae</taxon>
        <taxon>Campylobacter</taxon>
    </lineage>
</organism>
<evidence type="ECO:0000313" key="3">
    <source>
        <dbReference type="EMBL" id="ECK4414925.1"/>
    </source>
</evidence>
<dbReference type="GO" id="GO:0016020">
    <property type="term" value="C:membrane"/>
    <property type="evidence" value="ECO:0007669"/>
    <property type="project" value="InterPro"/>
</dbReference>
<comment type="caution">
    <text evidence="3">The sequence shown here is derived from an EMBL/GenBank/DDBJ whole genome shotgun (WGS) entry which is preliminary data.</text>
</comment>
<feature type="domain" description="Phosphoethanolamine transferase N-terminal" evidence="2">
    <location>
        <begin position="47"/>
        <end position="96"/>
    </location>
</feature>
<keyword evidence="1" id="KW-0472">Membrane</keyword>
<proteinExistence type="predicted"/>
<sequence length="96" mass="11633">MLRLTWLQFTFFNSLMIVLLNFNLFYFVYEKNTQNWFITFVFIVAYFALVHVICSLLFIKFFTKFFSILFIISSFLSVYFMSFYGVLIDSDMIQNV</sequence>
<reference evidence="3" key="1">
    <citation type="submission" date="2019-08" db="EMBL/GenBank/DDBJ databases">
        <authorList>
            <consortium name="PulseNet: The National Subtyping Network for Foodborne Disease Surveillance"/>
            <person name="Tarr C.L."/>
            <person name="Trees E."/>
            <person name="Katz L.S."/>
            <person name="Carleton-Romer H.A."/>
            <person name="Stroika S."/>
            <person name="Kucerova Z."/>
            <person name="Roache K.F."/>
            <person name="Sabol A.L."/>
            <person name="Besser J."/>
            <person name="Gerner-Smidt P."/>
        </authorList>
    </citation>
    <scope>NUCLEOTIDE SEQUENCE</scope>
    <source>
        <strain evidence="3">PNUSAC010494</strain>
    </source>
</reference>
<dbReference type="InterPro" id="IPR012549">
    <property type="entry name" value="EptA-like_N"/>
</dbReference>
<dbReference type="EMBL" id="AAJBVI010000085">
    <property type="protein sequence ID" value="ECK4414925.1"/>
    <property type="molecule type" value="Genomic_DNA"/>
</dbReference>
<feature type="non-terminal residue" evidence="3">
    <location>
        <position position="96"/>
    </location>
</feature>
<dbReference type="AlphaFoldDB" id="A0A5Y5LWJ6"/>
<protein>
    <submittedName>
        <fullName evidence="3">DUF1705 domain-containing protein</fullName>
    </submittedName>
</protein>
<accession>A0A5Y5LWJ6</accession>